<reference evidence="2 3" key="1">
    <citation type="submission" date="2024-05" db="EMBL/GenBank/DDBJ databases">
        <title>Sinomonas sp. nov., isolated from a waste landfill.</title>
        <authorList>
            <person name="Zhao Y."/>
        </authorList>
    </citation>
    <scope>NUCLEOTIDE SEQUENCE [LARGE SCALE GENOMIC DNA]</scope>
    <source>
        <strain evidence="2 3">CCTCC AB2014300</strain>
    </source>
</reference>
<sequence>MGKRMVMWLPDSVVAWLDRRVASGEAANRAAFVTAALEREMRRRAAEHDAKTLREAGPEDDLDDLVEWTAAREPR</sequence>
<evidence type="ECO:0000256" key="1">
    <source>
        <dbReference type="SAM" id="MobiDB-lite"/>
    </source>
</evidence>
<gene>
    <name evidence="2" type="ORF">ABCQ75_02365</name>
</gene>
<dbReference type="Proteomes" id="UP001422074">
    <property type="component" value="Unassembled WGS sequence"/>
</dbReference>
<protein>
    <recommendedName>
        <fullName evidence="4">CopG family transcriptional regulator</fullName>
    </recommendedName>
</protein>
<feature type="compositionally biased region" description="Basic and acidic residues" evidence="1">
    <location>
        <begin position="44"/>
        <end position="57"/>
    </location>
</feature>
<proteinExistence type="predicted"/>
<accession>A0ABU9WZW5</accession>
<evidence type="ECO:0000313" key="2">
    <source>
        <dbReference type="EMBL" id="MEN2743383.1"/>
    </source>
</evidence>
<feature type="region of interest" description="Disordered" evidence="1">
    <location>
        <begin position="44"/>
        <end position="75"/>
    </location>
</feature>
<organism evidence="2 3">
    <name type="scientific">Sinomonas halotolerans</name>
    <dbReference type="NCBI Taxonomy" id="1644133"/>
    <lineage>
        <taxon>Bacteria</taxon>
        <taxon>Bacillati</taxon>
        <taxon>Actinomycetota</taxon>
        <taxon>Actinomycetes</taxon>
        <taxon>Micrococcales</taxon>
        <taxon>Micrococcaceae</taxon>
        <taxon>Sinomonas</taxon>
    </lineage>
</organism>
<keyword evidence="3" id="KW-1185">Reference proteome</keyword>
<comment type="caution">
    <text evidence="2">The sequence shown here is derived from an EMBL/GenBank/DDBJ whole genome shotgun (WGS) entry which is preliminary data.</text>
</comment>
<dbReference type="RefSeq" id="WP_345882876.1">
    <property type="nucleotide sequence ID" value="NZ_JBDFRB010000001.1"/>
</dbReference>
<dbReference type="EMBL" id="JBDFRB010000001">
    <property type="protein sequence ID" value="MEN2743383.1"/>
    <property type="molecule type" value="Genomic_DNA"/>
</dbReference>
<evidence type="ECO:0008006" key="4">
    <source>
        <dbReference type="Google" id="ProtNLM"/>
    </source>
</evidence>
<name>A0ABU9WZW5_9MICC</name>
<evidence type="ECO:0000313" key="3">
    <source>
        <dbReference type="Proteomes" id="UP001422074"/>
    </source>
</evidence>